<gene>
    <name evidence="6" type="ORF">BDV95DRAFT_626225</name>
</gene>
<dbReference type="Proteomes" id="UP000481861">
    <property type="component" value="Unassembled WGS sequence"/>
</dbReference>
<evidence type="ECO:0000256" key="4">
    <source>
        <dbReference type="PROSITE-ProRule" id="PRU00134"/>
    </source>
</evidence>
<dbReference type="OrthoDB" id="341421at2759"/>
<proteinExistence type="predicted"/>
<evidence type="ECO:0000313" key="7">
    <source>
        <dbReference type="Proteomes" id="UP000481861"/>
    </source>
</evidence>
<evidence type="ECO:0000256" key="3">
    <source>
        <dbReference type="ARBA" id="ARBA00022833"/>
    </source>
</evidence>
<protein>
    <recommendedName>
        <fullName evidence="5">MYND-type domain-containing protein</fullName>
    </recommendedName>
</protein>
<keyword evidence="1" id="KW-0479">Metal-binding</keyword>
<evidence type="ECO:0000256" key="2">
    <source>
        <dbReference type="ARBA" id="ARBA00022771"/>
    </source>
</evidence>
<keyword evidence="2 4" id="KW-0863">Zinc-finger</keyword>
<dbReference type="Gene3D" id="6.10.140.2220">
    <property type="match status" value="1"/>
</dbReference>
<feature type="domain" description="MYND-type" evidence="5">
    <location>
        <begin position="216"/>
        <end position="258"/>
    </location>
</feature>
<dbReference type="PROSITE" id="PS01360">
    <property type="entry name" value="ZF_MYND_1"/>
    <property type="match status" value="1"/>
</dbReference>
<comment type="caution">
    <text evidence="6">The sequence shown here is derived from an EMBL/GenBank/DDBJ whole genome shotgun (WGS) entry which is preliminary data.</text>
</comment>
<name>A0A7C8MV67_9PLEO</name>
<keyword evidence="3" id="KW-0862">Zinc</keyword>
<reference evidence="6 7" key="1">
    <citation type="submission" date="2020-01" db="EMBL/GenBank/DDBJ databases">
        <authorList>
            <consortium name="DOE Joint Genome Institute"/>
            <person name="Haridas S."/>
            <person name="Albert R."/>
            <person name="Binder M."/>
            <person name="Bloem J."/>
            <person name="Labutti K."/>
            <person name="Salamov A."/>
            <person name="Andreopoulos B."/>
            <person name="Baker S.E."/>
            <person name="Barry K."/>
            <person name="Bills G."/>
            <person name="Bluhm B.H."/>
            <person name="Cannon C."/>
            <person name="Castanera R."/>
            <person name="Culley D.E."/>
            <person name="Daum C."/>
            <person name="Ezra D."/>
            <person name="Gonzalez J.B."/>
            <person name="Henrissat B."/>
            <person name="Kuo A."/>
            <person name="Liang C."/>
            <person name="Lipzen A."/>
            <person name="Lutzoni F."/>
            <person name="Magnuson J."/>
            <person name="Mondo S."/>
            <person name="Nolan M."/>
            <person name="Ohm R."/>
            <person name="Pangilinan J."/>
            <person name="Park H.-J.H."/>
            <person name="Ramirez L."/>
            <person name="Alfaro M."/>
            <person name="Sun H."/>
            <person name="Tritt A."/>
            <person name="Yoshinaga Y."/>
            <person name="Zwiers L.-H.L."/>
            <person name="Turgeon B.G."/>
            <person name="Goodwin S.B."/>
            <person name="Spatafora J.W."/>
            <person name="Crous P.W."/>
            <person name="Grigoriev I.V."/>
        </authorList>
    </citation>
    <scope>NUCLEOTIDE SEQUENCE [LARGE SCALE GENOMIC DNA]</scope>
    <source>
        <strain evidence="6 7">CBS 611.86</strain>
    </source>
</reference>
<dbReference type="SUPFAM" id="SSF144232">
    <property type="entry name" value="HIT/MYND zinc finger-like"/>
    <property type="match status" value="1"/>
</dbReference>
<dbReference type="Pfam" id="PF01753">
    <property type="entry name" value="zf-MYND"/>
    <property type="match status" value="1"/>
</dbReference>
<sequence>MGAWGHGLFQSDHDFEIVSELTHDAGLDRIAEDANAKAKAANPKNEDDRGVYYSIYGGGDDREFVRKHLDSGALEYMIAEKEANMLAPPKRFELPDLCYVYVLLGACAMTLGCQLPDEYIGMLKKVYREGGLMPEAQEQMRKALFGPDKYKNGVPYDFESKDLIETANSNPDPQPNAGGFFLMNVMGPGPFSGMPNSTTSDVIKELRDQRNNPDACGGCGQKPDKADMKLLLCSRCKGRKYCGVECQKSHWKVHKKVCDSVA</sequence>
<evidence type="ECO:0000256" key="1">
    <source>
        <dbReference type="ARBA" id="ARBA00022723"/>
    </source>
</evidence>
<accession>A0A7C8MV67</accession>
<dbReference type="InterPro" id="IPR002893">
    <property type="entry name" value="Znf_MYND"/>
</dbReference>
<evidence type="ECO:0000259" key="5">
    <source>
        <dbReference type="PROSITE" id="PS50865"/>
    </source>
</evidence>
<dbReference type="GO" id="GO:0008270">
    <property type="term" value="F:zinc ion binding"/>
    <property type="evidence" value="ECO:0007669"/>
    <property type="project" value="UniProtKB-KW"/>
</dbReference>
<evidence type="ECO:0000313" key="6">
    <source>
        <dbReference type="EMBL" id="KAF2875805.1"/>
    </source>
</evidence>
<dbReference type="AlphaFoldDB" id="A0A7C8MV67"/>
<dbReference type="EMBL" id="JAADJZ010000004">
    <property type="protein sequence ID" value="KAF2875805.1"/>
    <property type="molecule type" value="Genomic_DNA"/>
</dbReference>
<dbReference type="PROSITE" id="PS50865">
    <property type="entry name" value="ZF_MYND_2"/>
    <property type="match status" value="1"/>
</dbReference>
<organism evidence="6 7">
    <name type="scientific">Massariosphaeria phaeospora</name>
    <dbReference type="NCBI Taxonomy" id="100035"/>
    <lineage>
        <taxon>Eukaryota</taxon>
        <taxon>Fungi</taxon>
        <taxon>Dikarya</taxon>
        <taxon>Ascomycota</taxon>
        <taxon>Pezizomycotina</taxon>
        <taxon>Dothideomycetes</taxon>
        <taxon>Pleosporomycetidae</taxon>
        <taxon>Pleosporales</taxon>
        <taxon>Pleosporales incertae sedis</taxon>
        <taxon>Massariosphaeria</taxon>
    </lineage>
</organism>
<keyword evidence="7" id="KW-1185">Reference proteome</keyword>